<evidence type="ECO:0000313" key="3">
    <source>
        <dbReference type="EMBL" id="TDT31266.1"/>
    </source>
</evidence>
<comment type="caution">
    <text evidence="3">The sequence shown here is derived from an EMBL/GenBank/DDBJ whole genome shotgun (WGS) entry which is preliminary data.</text>
</comment>
<dbReference type="Proteomes" id="UP000295371">
    <property type="component" value="Unassembled WGS sequence"/>
</dbReference>
<name>A0A4R7J3Z5_9ACTN</name>
<reference evidence="3 4" key="1">
    <citation type="submission" date="2019-03" db="EMBL/GenBank/DDBJ databases">
        <title>Genomic Encyclopedia of Archaeal and Bacterial Type Strains, Phase II (KMG-II): from individual species to whole genera.</title>
        <authorList>
            <person name="Goeker M."/>
        </authorList>
    </citation>
    <scope>NUCLEOTIDE SEQUENCE [LARGE SCALE GENOMIC DNA]</scope>
    <source>
        <strain evidence="3 4">DSM 24323</strain>
    </source>
</reference>
<keyword evidence="2" id="KW-0812">Transmembrane</keyword>
<feature type="transmembrane region" description="Helical" evidence="2">
    <location>
        <begin position="60"/>
        <end position="79"/>
    </location>
</feature>
<proteinExistence type="predicted"/>
<dbReference type="AlphaFoldDB" id="A0A4R7J3Z5"/>
<evidence type="ECO:0000256" key="1">
    <source>
        <dbReference type="SAM" id="MobiDB-lite"/>
    </source>
</evidence>
<keyword evidence="2" id="KW-0472">Membrane</keyword>
<evidence type="ECO:0000256" key="2">
    <source>
        <dbReference type="SAM" id="Phobius"/>
    </source>
</evidence>
<accession>A0A4R7J3Z5</accession>
<gene>
    <name evidence="3" type="ORF">CLV29_2681</name>
</gene>
<keyword evidence="2" id="KW-1133">Transmembrane helix</keyword>
<feature type="region of interest" description="Disordered" evidence="1">
    <location>
        <begin position="93"/>
        <end position="143"/>
    </location>
</feature>
<evidence type="ECO:0000313" key="4">
    <source>
        <dbReference type="Proteomes" id="UP000295371"/>
    </source>
</evidence>
<keyword evidence="4" id="KW-1185">Reference proteome</keyword>
<sequence length="143" mass="14329">MSARRSPLTKSTAFWGLLVLSVLAVAGGLALTLPRISTMDVALTTGTITTGTEVYVGQSWVVFGSAVTGAGIIGILLWLSLAAASTIVGTPAAAVAEPTPNATPTSADSALRGETAAPHGAPEAADPAVQFDDVQAGASQQRR</sequence>
<dbReference type="EMBL" id="SOAW01000002">
    <property type="protein sequence ID" value="TDT31266.1"/>
    <property type="molecule type" value="Genomic_DNA"/>
</dbReference>
<organism evidence="3 4">
    <name type="scientific">Naumannella halotolerans</name>
    <dbReference type="NCBI Taxonomy" id="993414"/>
    <lineage>
        <taxon>Bacteria</taxon>
        <taxon>Bacillati</taxon>
        <taxon>Actinomycetota</taxon>
        <taxon>Actinomycetes</taxon>
        <taxon>Propionibacteriales</taxon>
        <taxon>Propionibacteriaceae</taxon>
        <taxon>Naumannella</taxon>
    </lineage>
</organism>
<feature type="transmembrane region" description="Helical" evidence="2">
    <location>
        <begin position="12"/>
        <end position="33"/>
    </location>
</feature>
<protein>
    <submittedName>
        <fullName evidence="3">Uncharacterized protein</fullName>
    </submittedName>
</protein>